<gene>
    <name evidence="2" type="ORF">PAXRUDRAFT_833671</name>
</gene>
<sequence length="76" mass="8255">MKVLTHSRASPLTSRKGCGHSGKAARKGWFPALRTPNSEMARPLSNCTMRSYPRCMPICCLRDAILGLSVPSPLPS</sequence>
<organism evidence="2 3">
    <name type="scientific">Paxillus rubicundulus Ve08.2h10</name>
    <dbReference type="NCBI Taxonomy" id="930991"/>
    <lineage>
        <taxon>Eukaryota</taxon>
        <taxon>Fungi</taxon>
        <taxon>Dikarya</taxon>
        <taxon>Basidiomycota</taxon>
        <taxon>Agaricomycotina</taxon>
        <taxon>Agaricomycetes</taxon>
        <taxon>Agaricomycetidae</taxon>
        <taxon>Boletales</taxon>
        <taxon>Paxilineae</taxon>
        <taxon>Paxillaceae</taxon>
        <taxon>Paxillus</taxon>
    </lineage>
</organism>
<proteinExistence type="predicted"/>
<reference evidence="3" key="2">
    <citation type="submission" date="2015-01" db="EMBL/GenBank/DDBJ databases">
        <title>Evolutionary Origins and Diversification of the Mycorrhizal Mutualists.</title>
        <authorList>
            <consortium name="DOE Joint Genome Institute"/>
            <consortium name="Mycorrhizal Genomics Consortium"/>
            <person name="Kohler A."/>
            <person name="Kuo A."/>
            <person name="Nagy L.G."/>
            <person name="Floudas D."/>
            <person name="Copeland A."/>
            <person name="Barry K.W."/>
            <person name="Cichocki N."/>
            <person name="Veneault-Fourrey C."/>
            <person name="LaButti K."/>
            <person name="Lindquist E.A."/>
            <person name="Lipzen A."/>
            <person name="Lundell T."/>
            <person name="Morin E."/>
            <person name="Murat C."/>
            <person name="Riley R."/>
            <person name="Ohm R."/>
            <person name="Sun H."/>
            <person name="Tunlid A."/>
            <person name="Henrissat B."/>
            <person name="Grigoriev I.V."/>
            <person name="Hibbett D.S."/>
            <person name="Martin F."/>
        </authorList>
    </citation>
    <scope>NUCLEOTIDE SEQUENCE [LARGE SCALE GENOMIC DNA]</scope>
    <source>
        <strain evidence="3">Ve08.2h10</strain>
    </source>
</reference>
<dbReference type="Proteomes" id="UP000054538">
    <property type="component" value="Unassembled WGS sequence"/>
</dbReference>
<evidence type="ECO:0000313" key="2">
    <source>
        <dbReference type="EMBL" id="KIK80204.1"/>
    </source>
</evidence>
<dbReference type="EMBL" id="KN826076">
    <property type="protein sequence ID" value="KIK80204.1"/>
    <property type="molecule type" value="Genomic_DNA"/>
</dbReference>
<evidence type="ECO:0000313" key="3">
    <source>
        <dbReference type="Proteomes" id="UP000054538"/>
    </source>
</evidence>
<evidence type="ECO:0000256" key="1">
    <source>
        <dbReference type="SAM" id="MobiDB-lite"/>
    </source>
</evidence>
<dbReference type="HOGENOM" id="CLU_2655190_0_0_1"/>
<accession>A0A0D0DG67</accession>
<feature type="region of interest" description="Disordered" evidence="1">
    <location>
        <begin position="1"/>
        <end position="24"/>
    </location>
</feature>
<keyword evidence="3" id="KW-1185">Reference proteome</keyword>
<name>A0A0D0DG67_9AGAM</name>
<dbReference type="AlphaFoldDB" id="A0A0D0DG67"/>
<dbReference type="InParanoid" id="A0A0D0DG67"/>
<reference evidence="2 3" key="1">
    <citation type="submission" date="2014-04" db="EMBL/GenBank/DDBJ databases">
        <authorList>
            <consortium name="DOE Joint Genome Institute"/>
            <person name="Kuo A."/>
            <person name="Kohler A."/>
            <person name="Jargeat P."/>
            <person name="Nagy L.G."/>
            <person name="Floudas D."/>
            <person name="Copeland A."/>
            <person name="Barry K.W."/>
            <person name="Cichocki N."/>
            <person name="Veneault-Fourrey C."/>
            <person name="LaButti K."/>
            <person name="Lindquist E.A."/>
            <person name="Lipzen A."/>
            <person name="Lundell T."/>
            <person name="Morin E."/>
            <person name="Murat C."/>
            <person name="Sun H."/>
            <person name="Tunlid A."/>
            <person name="Henrissat B."/>
            <person name="Grigoriev I.V."/>
            <person name="Hibbett D.S."/>
            <person name="Martin F."/>
            <person name="Nordberg H.P."/>
            <person name="Cantor M.N."/>
            <person name="Hua S.X."/>
        </authorList>
    </citation>
    <scope>NUCLEOTIDE SEQUENCE [LARGE SCALE GENOMIC DNA]</scope>
    <source>
        <strain evidence="2 3">Ve08.2h10</strain>
    </source>
</reference>
<protein>
    <submittedName>
        <fullName evidence="2">Uncharacterized protein</fullName>
    </submittedName>
</protein>